<keyword evidence="7" id="KW-0594">Phospholipid biosynthesis</keyword>
<evidence type="ECO:0000313" key="14">
    <source>
        <dbReference type="Proteomes" id="UP000827284"/>
    </source>
</evidence>
<keyword evidence="6" id="KW-0443">Lipid metabolism</keyword>
<keyword evidence="4" id="KW-0444">Lipid biosynthesis</keyword>
<evidence type="ECO:0000256" key="10">
    <source>
        <dbReference type="ARBA" id="ARBA00023317"/>
    </source>
</evidence>
<evidence type="ECO:0000256" key="3">
    <source>
        <dbReference type="ARBA" id="ARBA00012243"/>
    </source>
</evidence>
<evidence type="ECO:0000256" key="5">
    <source>
        <dbReference type="ARBA" id="ARBA00022793"/>
    </source>
</evidence>
<proteinExistence type="predicted"/>
<evidence type="ECO:0000256" key="2">
    <source>
        <dbReference type="ARBA" id="ARBA00005189"/>
    </source>
</evidence>
<dbReference type="Pfam" id="PF02666">
    <property type="entry name" value="PS_Dcarbxylase"/>
    <property type="match status" value="1"/>
</dbReference>
<evidence type="ECO:0000256" key="9">
    <source>
        <dbReference type="ARBA" id="ARBA00023264"/>
    </source>
</evidence>
<dbReference type="EMBL" id="BQFW01000011">
    <property type="protein sequence ID" value="GJJ75738.1"/>
    <property type="molecule type" value="Genomic_DNA"/>
</dbReference>
<comment type="cofactor">
    <cofactor evidence="1">
        <name>pyruvate</name>
        <dbReference type="ChEBI" id="CHEBI:15361"/>
    </cofactor>
</comment>
<reference evidence="13" key="2">
    <citation type="journal article" date="2022" name="Microbiol. Resour. Announc.">
        <title>Whole-Genome Sequence of Entomortierella parvispora E1425, a Mucoromycotan Fungus Associated with Burkholderiaceae-Related Endosymbiotic Bacteria.</title>
        <authorList>
            <person name="Herlambang A."/>
            <person name="Guo Y."/>
            <person name="Takashima Y."/>
            <person name="Narisawa K."/>
            <person name="Ohta H."/>
            <person name="Nishizawa T."/>
        </authorList>
    </citation>
    <scope>NUCLEOTIDE SEQUENCE</scope>
    <source>
        <strain evidence="13">E1425</strain>
    </source>
</reference>
<dbReference type="GO" id="GO:0004609">
    <property type="term" value="F:phosphatidylserine decarboxylase activity"/>
    <property type="evidence" value="ECO:0007669"/>
    <property type="project" value="UniProtKB-EC"/>
</dbReference>
<dbReference type="EC" id="4.1.1.65" evidence="3"/>
<protein>
    <recommendedName>
        <fullName evidence="3">phosphatidylserine decarboxylase</fullName>
        <ecNumber evidence="3">4.1.1.65</ecNumber>
    </recommendedName>
</protein>
<evidence type="ECO:0000313" key="13">
    <source>
        <dbReference type="EMBL" id="GJJ75738.1"/>
    </source>
</evidence>
<evidence type="ECO:0000256" key="6">
    <source>
        <dbReference type="ARBA" id="ARBA00023098"/>
    </source>
</evidence>
<organism evidence="13 14">
    <name type="scientific">Entomortierella parvispora</name>
    <dbReference type="NCBI Taxonomy" id="205924"/>
    <lineage>
        <taxon>Eukaryota</taxon>
        <taxon>Fungi</taxon>
        <taxon>Fungi incertae sedis</taxon>
        <taxon>Mucoromycota</taxon>
        <taxon>Mortierellomycotina</taxon>
        <taxon>Mortierellomycetes</taxon>
        <taxon>Mortierellales</taxon>
        <taxon>Mortierellaceae</taxon>
        <taxon>Entomortierella</taxon>
    </lineage>
</organism>
<reference evidence="13" key="1">
    <citation type="submission" date="2021-11" db="EMBL/GenBank/DDBJ databases">
        <authorList>
            <person name="Herlambang A."/>
            <person name="Guo Y."/>
            <person name="Takashima Y."/>
            <person name="Nishizawa T."/>
        </authorList>
    </citation>
    <scope>NUCLEOTIDE SEQUENCE</scope>
    <source>
        <strain evidence="13">E1425</strain>
    </source>
</reference>
<dbReference type="NCBIfam" id="TIGR00163">
    <property type="entry name" value="PS_decarb"/>
    <property type="match status" value="1"/>
</dbReference>
<evidence type="ECO:0000256" key="8">
    <source>
        <dbReference type="ARBA" id="ARBA00023239"/>
    </source>
</evidence>
<keyword evidence="14" id="KW-1185">Reference proteome</keyword>
<feature type="region of interest" description="Disordered" evidence="12">
    <location>
        <begin position="1"/>
        <end position="50"/>
    </location>
</feature>
<feature type="compositionally biased region" description="Low complexity" evidence="12">
    <location>
        <begin position="1"/>
        <end position="13"/>
    </location>
</feature>
<evidence type="ECO:0000256" key="12">
    <source>
        <dbReference type="SAM" id="MobiDB-lite"/>
    </source>
</evidence>
<keyword evidence="9" id="KW-1208">Phospholipid metabolism</keyword>
<dbReference type="Proteomes" id="UP000827284">
    <property type="component" value="Unassembled WGS sequence"/>
</dbReference>
<keyword evidence="5" id="KW-0210">Decarboxylase</keyword>
<dbReference type="PANTHER" id="PTHR10067">
    <property type="entry name" value="PHOSPHATIDYLSERINE DECARBOXYLASE"/>
    <property type="match status" value="1"/>
</dbReference>
<gene>
    <name evidence="13" type="ORF">EMPS_08096</name>
</gene>
<dbReference type="GO" id="GO:0046474">
    <property type="term" value="P:glycerophospholipid biosynthetic process"/>
    <property type="evidence" value="ECO:0007669"/>
    <property type="project" value="UniProtKB-ARBA"/>
</dbReference>
<dbReference type="AlphaFoldDB" id="A0A9P3HG31"/>
<comment type="caution">
    <text evidence="13">The sequence shown here is derived from an EMBL/GenBank/DDBJ whole genome shotgun (WGS) entry which is preliminary data.</text>
</comment>
<evidence type="ECO:0000256" key="4">
    <source>
        <dbReference type="ARBA" id="ARBA00022516"/>
    </source>
</evidence>
<comment type="pathway">
    <text evidence="2">Lipid metabolism.</text>
</comment>
<keyword evidence="10" id="KW-0670">Pyruvate</keyword>
<keyword evidence="8" id="KW-0456">Lyase</keyword>
<evidence type="ECO:0000256" key="1">
    <source>
        <dbReference type="ARBA" id="ARBA00001928"/>
    </source>
</evidence>
<dbReference type="InterPro" id="IPR033177">
    <property type="entry name" value="PSD-B"/>
</dbReference>
<dbReference type="PANTHER" id="PTHR10067:SF17">
    <property type="entry name" value="PHOSPHATIDYLSERINE DECARBOXYLASE PROENZYME 2"/>
    <property type="match status" value="1"/>
</dbReference>
<feature type="compositionally biased region" description="Acidic residues" evidence="12">
    <location>
        <begin position="19"/>
        <end position="35"/>
    </location>
</feature>
<dbReference type="OrthoDB" id="5973539at2759"/>
<accession>A0A9P3HG31</accession>
<evidence type="ECO:0000256" key="7">
    <source>
        <dbReference type="ARBA" id="ARBA00023209"/>
    </source>
</evidence>
<comment type="pathway">
    <text evidence="11">Phospholipid metabolism; phosphatidylethanolamine biosynthesis.</text>
</comment>
<feature type="compositionally biased region" description="Polar residues" evidence="12">
    <location>
        <begin position="37"/>
        <end position="50"/>
    </location>
</feature>
<evidence type="ECO:0000256" key="11">
    <source>
        <dbReference type="ARBA" id="ARBA00024326"/>
    </source>
</evidence>
<name>A0A9P3HG31_9FUNG</name>
<sequence>MSDQQQDLQQRLPQQKEEEQQEEEEEEEMEEEEQQELSSTNGGEIPSTGHTLTATTEKHLMDLAHSFRSAVANPSELFTGGILTSANHAFWYPNVHPVHWVHEVYTQHHFGNYVISNRQTSATIWEDMPVYTRIGMHLLFATMVDRRLLETHRLQHLFSEESLNQGRHFDAPESVSYISHFIKTYKIDLTELLVQDLSQYECFNAFFYRKLKEGAREIADKDDGNVITSAADSRLCVFDSIDAATKVWIKGQAFTLENLLQDQEMAQAFDGGSIAIFRLAPQDYHRFHSPVQGSVAKEPVKIGGTYFTVNPMAVNENLNVFTENVRVVNVINLEQGQQGQRNAAFDHAVFVAVGALLVGSIALTGAKDVGNTFKKGDELGYFAYGGSTCILLFKKGAVQFDSDLLEHSQNGLETLVRTGEHIGVVRQ</sequence>
<dbReference type="InterPro" id="IPR003817">
    <property type="entry name" value="PS_Dcarbxylase"/>
</dbReference>